<name>A0A4Y9XYB9_9APHY</name>
<dbReference type="EMBL" id="SEKV01000625">
    <property type="protein sequence ID" value="TFY55105.1"/>
    <property type="molecule type" value="Genomic_DNA"/>
</dbReference>
<evidence type="ECO:0000313" key="1">
    <source>
        <dbReference type="EMBL" id="TFY55105.1"/>
    </source>
</evidence>
<gene>
    <name evidence="1" type="ORF">EVJ58_g8460</name>
</gene>
<proteinExistence type="predicted"/>
<protein>
    <submittedName>
        <fullName evidence="1">Uncharacterized protein</fullName>
    </submittedName>
</protein>
<sequence>MTRSLYVWHVGYLPTPNPSCKRQYTDQFLHAVPLTFGRAMSGLQSLELDGPVAPYLIPKFTLALSYFKALNSLRLYIRLNNVAEQMRIIAASPHLTDLGLPFTMDHPEHRISTPKLWPDCSLGIRLRSLSIACSVSATLLIDWLVDSGFVGSLQTLDIMRSSGFSEMAEQVDRVLGAARLSLVSYWEQSAFYATDMGLKTRSHGNLMHNTNLRSLRFEPLMAYPGKWSDGLLRMVDDFVELLATIRGYRLEHISIRLICDLAGDTTNKLRAAFEMLSLKDLHDIMRRPYFGTLKAVEVNIVPSNSHLKGVNPYSGSVGKARADILAYGLLDSLGVRCKAQIHLNPHAFYPEKESQPLKTERRYYAGFESTWTVGHEYMQQLRCTIRYELWLFFYLLLGTDDYIVTFELSFLPDPSIRRSWVLLCTI</sequence>
<dbReference type="AlphaFoldDB" id="A0A4Y9XYB9"/>
<accession>A0A4Y9XYB9</accession>
<comment type="caution">
    <text evidence="1">The sequence shown here is derived from an EMBL/GenBank/DDBJ whole genome shotgun (WGS) entry which is preliminary data.</text>
</comment>
<organism evidence="1 2">
    <name type="scientific">Rhodofomes roseus</name>
    <dbReference type="NCBI Taxonomy" id="34475"/>
    <lineage>
        <taxon>Eukaryota</taxon>
        <taxon>Fungi</taxon>
        <taxon>Dikarya</taxon>
        <taxon>Basidiomycota</taxon>
        <taxon>Agaricomycotina</taxon>
        <taxon>Agaricomycetes</taxon>
        <taxon>Polyporales</taxon>
        <taxon>Rhodofomes</taxon>
    </lineage>
</organism>
<reference evidence="1 2" key="1">
    <citation type="submission" date="2019-01" db="EMBL/GenBank/DDBJ databases">
        <title>Genome sequencing of the rare red list fungi Fomitopsis rosea.</title>
        <authorList>
            <person name="Buettner E."/>
            <person name="Kellner H."/>
        </authorList>
    </citation>
    <scope>NUCLEOTIDE SEQUENCE [LARGE SCALE GENOMIC DNA]</scope>
    <source>
        <strain evidence="1 2">DSM 105464</strain>
    </source>
</reference>
<evidence type="ECO:0000313" key="2">
    <source>
        <dbReference type="Proteomes" id="UP000298390"/>
    </source>
</evidence>
<dbReference type="Proteomes" id="UP000298390">
    <property type="component" value="Unassembled WGS sequence"/>
</dbReference>